<reference evidence="1" key="1">
    <citation type="submission" date="2023-01" db="EMBL/GenBank/DDBJ databases">
        <title>The chitinases involved in constricting ring structure development in the nematode-trapping fungus Drechslerella dactyloides.</title>
        <authorList>
            <person name="Wang R."/>
            <person name="Zhang L."/>
            <person name="Tang P."/>
            <person name="Li S."/>
            <person name="Liang L."/>
        </authorList>
    </citation>
    <scope>NUCLEOTIDE SEQUENCE</scope>
    <source>
        <strain evidence="1">YMF1.00031</strain>
    </source>
</reference>
<dbReference type="AlphaFoldDB" id="A0AAD6IRY7"/>
<protein>
    <submittedName>
        <fullName evidence="1">Uncharacterized protein</fullName>
    </submittedName>
</protein>
<dbReference type="EMBL" id="JAQGDS010000011">
    <property type="protein sequence ID" value="KAJ6257398.1"/>
    <property type="molecule type" value="Genomic_DNA"/>
</dbReference>
<proteinExistence type="predicted"/>
<evidence type="ECO:0000313" key="2">
    <source>
        <dbReference type="Proteomes" id="UP001221413"/>
    </source>
</evidence>
<evidence type="ECO:0000313" key="1">
    <source>
        <dbReference type="EMBL" id="KAJ6257398.1"/>
    </source>
</evidence>
<dbReference type="Proteomes" id="UP001221413">
    <property type="component" value="Unassembled WGS sequence"/>
</dbReference>
<organism evidence="1 2">
    <name type="scientific">Drechslerella dactyloides</name>
    <name type="common">Nematode-trapping fungus</name>
    <name type="synonym">Arthrobotrys dactyloides</name>
    <dbReference type="NCBI Taxonomy" id="74499"/>
    <lineage>
        <taxon>Eukaryota</taxon>
        <taxon>Fungi</taxon>
        <taxon>Dikarya</taxon>
        <taxon>Ascomycota</taxon>
        <taxon>Pezizomycotina</taxon>
        <taxon>Orbiliomycetes</taxon>
        <taxon>Orbiliales</taxon>
        <taxon>Orbiliaceae</taxon>
        <taxon>Drechslerella</taxon>
    </lineage>
</organism>
<gene>
    <name evidence="1" type="ORF">Dda_8287</name>
</gene>
<keyword evidence="2" id="KW-1185">Reference proteome</keyword>
<name>A0AAD6IRY7_DREDA</name>
<accession>A0AAD6IRY7</accession>
<comment type="caution">
    <text evidence="1">The sequence shown here is derived from an EMBL/GenBank/DDBJ whole genome shotgun (WGS) entry which is preliminary data.</text>
</comment>
<sequence>MADSGYPVDIPDSLLSDENCKAALDDILATLRHHSLSPTSDNNTINWDELHRLLQHHRELANQPLGHGRNSLVYGGSKFQDGDTALQISRKAEVDSAGLRLGTEDQGENISTPQNTNAAQIASDNIPEPHADFLQNVGSRSGGTGSGVQGRVEDALSDLSIHAKLPDGNGNLYGLKRD</sequence>